<dbReference type="InterPro" id="IPR005982">
    <property type="entry name" value="Thioredox_Rdtase"/>
</dbReference>
<comment type="similarity">
    <text evidence="1 7">Belongs to the class-II pyridine nucleotide-disulfide oxidoreductase family.</text>
</comment>
<comment type="catalytic activity">
    <reaction evidence="7">
        <text>[thioredoxin]-dithiol + NADP(+) = [thioredoxin]-disulfide + NADPH + H(+)</text>
        <dbReference type="Rhea" id="RHEA:20345"/>
        <dbReference type="Rhea" id="RHEA-COMP:10698"/>
        <dbReference type="Rhea" id="RHEA-COMP:10700"/>
        <dbReference type="ChEBI" id="CHEBI:15378"/>
        <dbReference type="ChEBI" id="CHEBI:29950"/>
        <dbReference type="ChEBI" id="CHEBI:50058"/>
        <dbReference type="ChEBI" id="CHEBI:57783"/>
        <dbReference type="ChEBI" id="CHEBI:58349"/>
        <dbReference type="EC" id="1.8.1.9"/>
    </reaction>
</comment>
<evidence type="ECO:0000256" key="7">
    <source>
        <dbReference type="RuleBase" id="RU003880"/>
    </source>
</evidence>
<dbReference type="GO" id="GO:0004791">
    <property type="term" value="F:thioredoxin-disulfide reductase (NADPH) activity"/>
    <property type="evidence" value="ECO:0007669"/>
    <property type="project" value="UniProtKB-UniRule"/>
</dbReference>
<dbReference type="SUPFAM" id="SSF51905">
    <property type="entry name" value="FAD/NAD(P)-binding domain"/>
    <property type="match status" value="1"/>
</dbReference>
<dbReference type="InterPro" id="IPR036188">
    <property type="entry name" value="FAD/NAD-bd_sf"/>
</dbReference>
<accession>A0A1M5C5F9</accession>
<dbReference type="GO" id="GO:0019430">
    <property type="term" value="P:removal of superoxide radicals"/>
    <property type="evidence" value="ECO:0007669"/>
    <property type="project" value="UniProtKB-UniRule"/>
</dbReference>
<evidence type="ECO:0000256" key="5">
    <source>
        <dbReference type="ARBA" id="ARBA00023157"/>
    </source>
</evidence>
<protein>
    <recommendedName>
        <fullName evidence="7">Thioredoxin reductase</fullName>
        <ecNumber evidence="7">1.8.1.9</ecNumber>
    </recommendedName>
</protein>
<feature type="domain" description="FAD/NAD(P)-binding" evidence="9">
    <location>
        <begin position="2"/>
        <end position="289"/>
    </location>
</feature>
<dbReference type="EC" id="1.8.1.9" evidence="7"/>
<evidence type="ECO:0000256" key="1">
    <source>
        <dbReference type="ARBA" id="ARBA00009333"/>
    </source>
</evidence>
<comment type="subunit">
    <text evidence="7">Homodimer.</text>
</comment>
<evidence type="ECO:0000256" key="6">
    <source>
        <dbReference type="ARBA" id="ARBA00023284"/>
    </source>
</evidence>
<gene>
    <name evidence="10" type="ORF">SAMN02745218_02420</name>
</gene>
<dbReference type="RefSeq" id="WP_423219795.1">
    <property type="nucleotide sequence ID" value="NZ_FQUW01000034.1"/>
</dbReference>
<keyword evidence="8" id="KW-0521">NADP</keyword>
<evidence type="ECO:0000256" key="8">
    <source>
        <dbReference type="RuleBase" id="RU003881"/>
    </source>
</evidence>
<dbReference type="AlphaFoldDB" id="A0A1M5C5F9"/>
<dbReference type="PRINTS" id="PR00469">
    <property type="entry name" value="PNDRDTASEII"/>
</dbReference>
<dbReference type="GO" id="GO:0005737">
    <property type="term" value="C:cytoplasm"/>
    <property type="evidence" value="ECO:0007669"/>
    <property type="project" value="InterPro"/>
</dbReference>
<name>A0A1M5C5F9_9FIRM</name>
<evidence type="ECO:0000259" key="9">
    <source>
        <dbReference type="Pfam" id="PF07992"/>
    </source>
</evidence>
<comment type="cofactor">
    <cofactor evidence="8">
        <name>FAD</name>
        <dbReference type="ChEBI" id="CHEBI:57692"/>
    </cofactor>
    <text evidence="8">Binds 1 FAD per subunit.</text>
</comment>
<keyword evidence="6 7" id="KW-0676">Redox-active center</keyword>
<dbReference type="Proteomes" id="UP000184196">
    <property type="component" value="Unassembled WGS sequence"/>
</dbReference>
<dbReference type="InterPro" id="IPR023753">
    <property type="entry name" value="FAD/NAD-binding_dom"/>
</dbReference>
<evidence type="ECO:0000313" key="10">
    <source>
        <dbReference type="EMBL" id="SHF49979.1"/>
    </source>
</evidence>
<dbReference type="PANTHER" id="PTHR48105">
    <property type="entry name" value="THIOREDOXIN REDUCTASE 1-RELATED-RELATED"/>
    <property type="match status" value="1"/>
</dbReference>
<keyword evidence="2 7" id="KW-0285">Flavoprotein</keyword>
<evidence type="ECO:0000256" key="2">
    <source>
        <dbReference type="ARBA" id="ARBA00022630"/>
    </source>
</evidence>
<sequence length="304" mass="33228">MYDVVIIGGGPAGLTAGIYAARAKLKTLLIERGMTGGLAATTELIENYPGFSEGIGGPELMSRMEAQARRFGLEILNSNVETLQKENLSFIIKTEDTELLTRTVIIATGAQPQRLNVKGEETFHGRGVSYCATCDGAFFKGKHVAVVGGGDAAVEEAMFLTRFAQKVFIIHRRGELRATKIVQERARQNPRLEFIWHSIVEEITGKETVNGVRIKDVRTGQMKELAVDGVFIYIGYIPNSSLVKELVKLDEQGYIITDTNMQTSCPGIFAAGDVRQKSLRQVVTAVADGAIAAVSAEKYLERNR</sequence>
<evidence type="ECO:0000256" key="3">
    <source>
        <dbReference type="ARBA" id="ARBA00022827"/>
    </source>
</evidence>
<organism evidence="10 11">
    <name type="scientific">Desulfofundulus australicus DSM 11792</name>
    <dbReference type="NCBI Taxonomy" id="1121425"/>
    <lineage>
        <taxon>Bacteria</taxon>
        <taxon>Bacillati</taxon>
        <taxon>Bacillota</taxon>
        <taxon>Clostridia</taxon>
        <taxon>Eubacteriales</taxon>
        <taxon>Peptococcaceae</taxon>
        <taxon>Desulfofundulus</taxon>
    </lineage>
</organism>
<proteinExistence type="inferred from homology"/>
<dbReference type="InterPro" id="IPR008255">
    <property type="entry name" value="Pyr_nucl-diS_OxRdtase_2_AS"/>
</dbReference>
<keyword evidence="4 7" id="KW-0560">Oxidoreductase</keyword>
<evidence type="ECO:0000256" key="4">
    <source>
        <dbReference type="ARBA" id="ARBA00023002"/>
    </source>
</evidence>
<keyword evidence="11" id="KW-1185">Reference proteome</keyword>
<dbReference type="PRINTS" id="PR00368">
    <property type="entry name" value="FADPNR"/>
</dbReference>
<reference evidence="11" key="1">
    <citation type="submission" date="2016-11" db="EMBL/GenBank/DDBJ databases">
        <authorList>
            <person name="Varghese N."/>
            <person name="Submissions S."/>
        </authorList>
    </citation>
    <scope>NUCLEOTIDE SEQUENCE [LARGE SCALE GENOMIC DNA]</scope>
    <source>
        <strain evidence="11">DSM 11792</strain>
    </source>
</reference>
<keyword evidence="3 7" id="KW-0274">FAD</keyword>
<dbReference type="NCBIfam" id="TIGR01292">
    <property type="entry name" value="TRX_reduct"/>
    <property type="match status" value="1"/>
</dbReference>
<dbReference type="InterPro" id="IPR050097">
    <property type="entry name" value="Ferredoxin-NADP_redctase_2"/>
</dbReference>
<dbReference type="PROSITE" id="PS00573">
    <property type="entry name" value="PYRIDINE_REDOX_2"/>
    <property type="match status" value="1"/>
</dbReference>
<keyword evidence="5" id="KW-1015">Disulfide bond</keyword>
<dbReference type="Pfam" id="PF07992">
    <property type="entry name" value="Pyr_redox_2"/>
    <property type="match status" value="1"/>
</dbReference>
<dbReference type="Gene3D" id="3.50.50.60">
    <property type="entry name" value="FAD/NAD(P)-binding domain"/>
    <property type="match status" value="2"/>
</dbReference>
<dbReference type="EMBL" id="FQUW01000034">
    <property type="protein sequence ID" value="SHF49979.1"/>
    <property type="molecule type" value="Genomic_DNA"/>
</dbReference>
<evidence type="ECO:0000313" key="11">
    <source>
        <dbReference type="Proteomes" id="UP000184196"/>
    </source>
</evidence>